<reference evidence="2 3" key="1">
    <citation type="submission" date="2019-09" db="EMBL/GenBank/DDBJ databases">
        <authorList>
            <person name="Ou C."/>
        </authorList>
    </citation>
    <scope>NUCLEOTIDE SEQUENCE [LARGE SCALE GENOMIC DNA]</scope>
    <source>
        <strain evidence="2">S2</strain>
        <tissue evidence="2">Leaf</tissue>
    </source>
</reference>
<evidence type="ECO:0000313" key="2">
    <source>
        <dbReference type="EMBL" id="KAB2612200.1"/>
    </source>
</evidence>
<dbReference type="AlphaFoldDB" id="A0A5N5GFI4"/>
<dbReference type="EMBL" id="SMOL01000463">
    <property type="protein sequence ID" value="KAB2612200.1"/>
    <property type="molecule type" value="Genomic_DNA"/>
</dbReference>
<gene>
    <name evidence="2" type="ORF">D8674_041705</name>
</gene>
<sequence length="280" mass="32400">MGEVPSMLGYALIFLFFLFLFVVNAVRFGLSFFFFFFFKSFLFFLFIRLHFFFYKMREEISSKALQGGRWRALVCQSHSELKANYIDLNERPKLKCLIKMNAQMANIYTRSTYLDIQQQLWESYSYNIELTNKNDTCSMFKVLPIDDKKDNSNVEISVDKSVLERRVILNDEASKLFCEAMDAVNEKIKPFVGGTNENVEPLATKGDVECRAKRKSIVDDVGFLEPDPVKRERKNARRGLMVTFVMGVGNMELILTKEIVQSSTIGKNTYFMKHSLSIGT</sequence>
<evidence type="ECO:0000313" key="3">
    <source>
        <dbReference type="Proteomes" id="UP000327157"/>
    </source>
</evidence>
<keyword evidence="3" id="KW-1185">Reference proteome</keyword>
<keyword evidence="1" id="KW-0812">Transmembrane</keyword>
<organism evidence="2 3">
    <name type="scientific">Pyrus ussuriensis x Pyrus communis</name>
    <dbReference type="NCBI Taxonomy" id="2448454"/>
    <lineage>
        <taxon>Eukaryota</taxon>
        <taxon>Viridiplantae</taxon>
        <taxon>Streptophyta</taxon>
        <taxon>Embryophyta</taxon>
        <taxon>Tracheophyta</taxon>
        <taxon>Spermatophyta</taxon>
        <taxon>Magnoliopsida</taxon>
        <taxon>eudicotyledons</taxon>
        <taxon>Gunneridae</taxon>
        <taxon>Pentapetalae</taxon>
        <taxon>rosids</taxon>
        <taxon>fabids</taxon>
        <taxon>Rosales</taxon>
        <taxon>Rosaceae</taxon>
        <taxon>Amygdaloideae</taxon>
        <taxon>Maleae</taxon>
        <taxon>Pyrus</taxon>
    </lineage>
</organism>
<dbReference type="OrthoDB" id="1737642at2759"/>
<dbReference type="Proteomes" id="UP000327157">
    <property type="component" value="Unassembled WGS sequence"/>
</dbReference>
<protein>
    <submittedName>
        <fullName evidence="2">Protein FAR-RED ELONGATED HYPOCOTYL 3-like</fullName>
    </submittedName>
</protein>
<keyword evidence="1" id="KW-0472">Membrane</keyword>
<reference evidence="2 3" key="2">
    <citation type="submission" date="2019-11" db="EMBL/GenBank/DDBJ databases">
        <title>A de novo genome assembly of a pear dwarfing rootstock.</title>
        <authorList>
            <person name="Wang F."/>
            <person name="Wang J."/>
            <person name="Li S."/>
            <person name="Zhang Y."/>
            <person name="Fang M."/>
            <person name="Ma L."/>
            <person name="Zhao Y."/>
            <person name="Jiang S."/>
        </authorList>
    </citation>
    <scope>NUCLEOTIDE SEQUENCE [LARGE SCALE GENOMIC DNA]</scope>
    <source>
        <strain evidence="2">S2</strain>
        <tissue evidence="2">Leaf</tissue>
    </source>
</reference>
<evidence type="ECO:0000256" key="1">
    <source>
        <dbReference type="SAM" id="Phobius"/>
    </source>
</evidence>
<feature type="transmembrane region" description="Helical" evidence="1">
    <location>
        <begin position="32"/>
        <end position="53"/>
    </location>
</feature>
<name>A0A5N5GFI4_9ROSA</name>
<comment type="caution">
    <text evidence="2">The sequence shown here is derived from an EMBL/GenBank/DDBJ whole genome shotgun (WGS) entry which is preliminary data.</text>
</comment>
<feature type="transmembrane region" description="Helical" evidence="1">
    <location>
        <begin position="7"/>
        <end position="26"/>
    </location>
</feature>
<proteinExistence type="predicted"/>
<keyword evidence="1" id="KW-1133">Transmembrane helix</keyword>
<accession>A0A5N5GFI4</accession>